<proteinExistence type="predicted"/>
<name>A0A381UWS4_9ZZZZ</name>
<feature type="transmembrane region" description="Helical" evidence="1">
    <location>
        <begin position="51"/>
        <end position="78"/>
    </location>
</feature>
<dbReference type="AlphaFoldDB" id="A0A381UWS4"/>
<keyword evidence="1" id="KW-0472">Membrane</keyword>
<evidence type="ECO:0008006" key="3">
    <source>
        <dbReference type="Google" id="ProtNLM"/>
    </source>
</evidence>
<feature type="non-terminal residue" evidence="2">
    <location>
        <position position="1"/>
    </location>
</feature>
<sequence length="121" mass="12822">GLSLAVSAEGIVALVEVPSVFVQVISYVRIAALGVADYGLAHAFNGMAFDIGFSGISIIPALLILLVGQLVVFTLGLIGSGINSLRLQYVECFPKFFVGGGTDYTPFGYTRKYTHETETTV</sequence>
<evidence type="ECO:0000313" key="2">
    <source>
        <dbReference type="EMBL" id="SVA31817.1"/>
    </source>
</evidence>
<reference evidence="2" key="1">
    <citation type="submission" date="2018-05" db="EMBL/GenBank/DDBJ databases">
        <authorList>
            <person name="Lanie J.A."/>
            <person name="Ng W.-L."/>
            <person name="Kazmierczak K.M."/>
            <person name="Andrzejewski T.M."/>
            <person name="Davidsen T.M."/>
            <person name="Wayne K.J."/>
            <person name="Tettelin H."/>
            <person name="Glass J.I."/>
            <person name="Rusch D."/>
            <person name="Podicherti R."/>
            <person name="Tsui H.-C.T."/>
            <person name="Winkler M.E."/>
        </authorList>
    </citation>
    <scope>NUCLEOTIDE SEQUENCE</scope>
</reference>
<evidence type="ECO:0000256" key="1">
    <source>
        <dbReference type="SAM" id="Phobius"/>
    </source>
</evidence>
<protein>
    <recommendedName>
        <fullName evidence="3">V-type ATP synthase subunit I</fullName>
    </recommendedName>
</protein>
<gene>
    <name evidence="2" type="ORF">METZ01_LOCUS84671</name>
</gene>
<keyword evidence="1" id="KW-1133">Transmembrane helix</keyword>
<keyword evidence="1" id="KW-0812">Transmembrane</keyword>
<dbReference type="EMBL" id="UINC01007173">
    <property type="protein sequence ID" value="SVA31817.1"/>
    <property type="molecule type" value="Genomic_DNA"/>
</dbReference>
<organism evidence="2">
    <name type="scientific">marine metagenome</name>
    <dbReference type="NCBI Taxonomy" id="408172"/>
    <lineage>
        <taxon>unclassified sequences</taxon>
        <taxon>metagenomes</taxon>
        <taxon>ecological metagenomes</taxon>
    </lineage>
</organism>
<accession>A0A381UWS4</accession>